<comment type="caution">
    <text evidence="1">The sequence shown here is derived from an EMBL/GenBank/DDBJ whole genome shotgun (WGS) entry which is preliminary data.</text>
</comment>
<dbReference type="AlphaFoldDB" id="A0A392UZ09"/>
<proteinExistence type="predicted"/>
<dbReference type="EMBL" id="LXQA010990863">
    <property type="protein sequence ID" value="MCI80229.1"/>
    <property type="molecule type" value="Genomic_DNA"/>
</dbReference>
<accession>A0A392UZ09</accession>
<keyword evidence="2" id="KW-1185">Reference proteome</keyword>
<feature type="non-terminal residue" evidence="1">
    <location>
        <position position="1"/>
    </location>
</feature>
<name>A0A392UZ09_9FABA</name>
<evidence type="ECO:0000313" key="2">
    <source>
        <dbReference type="Proteomes" id="UP000265520"/>
    </source>
</evidence>
<sequence length="65" mass="7539">RNFDVGSLVLRRNAKDSHEGKVAANWEGPYRVRGKTDNGAYFLEDLQGKELPRPWNAQKLKQYYS</sequence>
<evidence type="ECO:0008006" key="3">
    <source>
        <dbReference type="Google" id="ProtNLM"/>
    </source>
</evidence>
<organism evidence="1 2">
    <name type="scientific">Trifolium medium</name>
    <dbReference type="NCBI Taxonomy" id="97028"/>
    <lineage>
        <taxon>Eukaryota</taxon>
        <taxon>Viridiplantae</taxon>
        <taxon>Streptophyta</taxon>
        <taxon>Embryophyta</taxon>
        <taxon>Tracheophyta</taxon>
        <taxon>Spermatophyta</taxon>
        <taxon>Magnoliopsida</taxon>
        <taxon>eudicotyledons</taxon>
        <taxon>Gunneridae</taxon>
        <taxon>Pentapetalae</taxon>
        <taxon>rosids</taxon>
        <taxon>fabids</taxon>
        <taxon>Fabales</taxon>
        <taxon>Fabaceae</taxon>
        <taxon>Papilionoideae</taxon>
        <taxon>50 kb inversion clade</taxon>
        <taxon>NPAAA clade</taxon>
        <taxon>Hologalegina</taxon>
        <taxon>IRL clade</taxon>
        <taxon>Trifolieae</taxon>
        <taxon>Trifolium</taxon>
    </lineage>
</organism>
<dbReference type="Proteomes" id="UP000265520">
    <property type="component" value="Unassembled WGS sequence"/>
</dbReference>
<protein>
    <recommendedName>
        <fullName evidence="3">Gag-pol polyprotein</fullName>
    </recommendedName>
</protein>
<reference evidence="1 2" key="1">
    <citation type="journal article" date="2018" name="Front. Plant Sci.">
        <title>Red Clover (Trifolium pratense) and Zigzag Clover (T. medium) - A Picture of Genomic Similarities and Differences.</title>
        <authorList>
            <person name="Dluhosova J."/>
            <person name="Istvanek J."/>
            <person name="Nedelnik J."/>
            <person name="Repkova J."/>
        </authorList>
    </citation>
    <scope>NUCLEOTIDE SEQUENCE [LARGE SCALE GENOMIC DNA]</scope>
    <source>
        <strain evidence="2">cv. 10/8</strain>
        <tissue evidence="1">Leaf</tissue>
    </source>
</reference>
<evidence type="ECO:0000313" key="1">
    <source>
        <dbReference type="EMBL" id="MCI80229.1"/>
    </source>
</evidence>